<dbReference type="InterPro" id="IPR000719">
    <property type="entry name" value="Prot_kinase_dom"/>
</dbReference>
<evidence type="ECO:0000256" key="1">
    <source>
        <dbReference type="SAM" id="MobiDB-lite"/>
    </source>
</evidence>
<dbReference type="SUPFAM" id="SSF56672">
    <property type="entry name" value="DNA/RNA polymerases"/>
    <property type="match status" value="1"/>
</dbReference>
<dbReference type="InterPro" id="IPR016024">
    <property type="entry name" value="ARM-type_fold"/>
</dbReference>
<feature type="compositionally biased region" description="Basic and acidic residues" evidence="1">
    <location>
        <begin position="263"/>
        <end position="280"/>
    </location>
</feature>
<name>A0ABQ5K2M1_9EUKA</name>
<accession>A0ABQ5K2M1</accession>
<feature type="non-terminal residue" evidence="4">
    <location>
        <position position="1"/>
    </location>
</feature>
<dbReference type="InterPro" id="IPR000477">
    <property type="entry name" value="RT_dom"/>
</dbReference>
<dbReference type="InterPro" id="IPR043502">
    <property type="entry name" value="DNA/RNA_pol_sf"/>
</dbReference>
<feature type="domain" description="Protein kinase" evidence="2">
    <location>
        <begin position="1"/>
        <end position="191"/>
    </location>
</feature>
<evidence type="ECO:0000313" key="5">
    <source>
        <dbReference type="Proteomes" id="UP001057375"/>
    </source>
</evidence>
<evidence type="ECO:0008006" key="6">
    <source>
        <dbReference type="Google" id="ProtNLM"/>
    </source>
</evidence>
<feature type="compositionally biased region" description="Low complexity" evidence="1">
    <location>
        <begin position="249"/>
        <end position="262"/>
    </location>
</feature>
<sequence>DNFLVRVDPDSMKCTIVLSDLGLAQIQDSISSSTTSKSFVDISKSEDTEAKHKHKSKSKPKPKPSICGTLVYNSCEALKGIQSQESDAYSLGLTLFAVFEGQDPFLQMAVLQGIDKIEFVTQLSRLIRADMGPKLCESRLFKTLKTIEGGKFKPVYSCLNEIFEGLTKVDIDERMSVHEACEKVQSIKPLLPKIGEGWECPSIDDIVKAQLAKHKGDSGCIVEEDASIQSVVLKPNWDDGLSLSRPSESKTPSTSSSTSSSASKEEKEEEEKGKEEEDLRKEVEALKQKLKIEEEKRKIEEEKRKREELKTARLMRKIDHRVIFDLVDKIKKSPDSASTSKLYHEHRDEILSVFLTFQSKSEIEEHKREIVLCIQCLRWFVKHIISENKIYLPIPDLNDLIDTFIDHLSRCEEVLEGDVDEEYCRICVNYTFNVEDKKDSFLPKISPTFQRILERGSKEKLGGKVVPNLLNTLRNISISPSSSTRSSILTLIKPYIRAWLRIYNDSEYYGYWMYILSFITLSSDNSTPNKSLCSEAWSIFHPVLDVVKREFVGDDHEHVLCFFSDLCCDPSHAVEVYDNVKDLLDGWFTVIKRKHHEWGIKYWSRLISMFSTVPSIVPYISPKYDANMEWCKNNGAIWSSVLYRLILPKAQEILKNTAQVGVCVPNGQYHVLNAVHLAKQHCKHTGEPLSIALLDFRNAFNSISVVSILHALDKLKVSDHVKRNVCRYFSTMNVVCDDDVLDRETGLVQGDKLPSLLFSLAIIPILALLEELMPPIEMKDASGTFVAVIPRVIAYLDDITLIVRSIDELRSILSAIKGILPEFGLELNRDKTIYVPLAQGSLPVTTEEDDFVVERCHDVMGVPLSSDEEIASQAAVDSLKQTLEVAVTTSEFLDLQPFHYVFETVILKQFYYLIQYSSIPDDELITMNTALSNLWSNKLKIEIPSTRLALPLEKGGLRCHMPLYDRDTLKLRSLKHLARDVRGVFPSGIGAFLKNLQASNPSKHFMDLLHTAAWVEFHLSDPGFGATSQEMEHDETRDENKDEVQSPASFTVVLFFRVIRI</sequence>
<dbReference type="Pfam" id="PF00078">
    <property type="entry name" value="RVT_1"/>
    <property type="match status" value="1"/>
</dbReference>
<protein>
    <recommendedName>
        <fullName evidence="6">Reverse transcriptase domain-containing protein</fullName>
    </recommendedName>
</protein>
<keyword evidence="5" id="KW-1185">Reference proteome</keyword>
<evidence type="ECO:0000259" key="2">
    <source>
        <dbReference type="PROSITE" id="PS50011"/>
    </source>
</evidence>
<dbReference type="SUPFAM" id="SSF56112">
    <property type="entry name" value="Protein kinase-like (PK-like)"/>
    <property type="match status" value="1"/>
</dbReference>
<comment type="caution">
    <text evidence="4">The sequence shown here is derived from an EMBL/GenBank/DDBJ whole genome shotgun (WGS) entry which is preliminary data.</text>
</comment>
<evidence type="ECO:0000259" key="3">
    <source>
        <dbReference type="PROSITE" id="PS50878"/>
    </source>
</evidence>
<dbReference type="PROSITE" id="PS50878">
    <property type="entry name" value="RT_POL"/>
    <property type="match status" value="1"/>
</dbReference>
<dbReference type="Proteomes" id="UP001057375">
    <property type="component" value="Unassembled WGS sequence"/>
</dbReference>
<dbReference type="Gene3D" id="1.10.510.10">
    <property type="entry name" value="Transferase(Phosphotransferase) domain 1"/>
    <property type="match status" value="1"/>
</dbReference>
<dbReference type="SUPFAM" id="SSF48371">
    <property type="entry name" value="ARM repeat"/>
    <property type="match status" value="1"/>
</dbReference>
<reference evidence="4" key="1">
    <citation type="submission" date="2022-03" db="EMBL/GenBank/DDBJ databases">
        <title>Draft genome sequence of Aduncisulcus paluster, a free-living microaerophilic Fornicata.</title>
        <authorList>
            <person name="Yuyama I."/>
            <person name="Kume K."/>
            <person name="Tamura T."/>
            <person name="Inagaki Y."/>
            <person name="Hashimoto T."/>
        </authorList>
    </citation>
    <scope>NUCLEOTIDE SEQUENCE</scope>
    <source>
        <strain evidence="4">NY0171</strain>
    </source>
</reference>
<dbReference type="InterPro" id="IPR011009">
    <property type="entry name" value="Kinase-like_dom_sf"/>
</dbReference>
<proteinExistence type="predicted"/>
<dbReference type="EMBL" id="BQXS01012409">
    <property type="protein sequence ID" value="GKT22519.1"/>
    <property type="molecule type" value="Genomic_DNA"/>
</dbReference>
<evidence type="ECO:0000313" key="4">
    <source>
        <dbReference type="EMBL" id="GKT22519.1"/>
    </source>
</evidence>
<organism evidence="4 5">
    <name type="scientific">Aduncisulcus paluster</name>
    <dbReference type="NCBI Taxonomy" id="2918883"/>
    <lineage>
        <taxon>Eukaryota</taxon>
        <taxon>Metamonada</taxon>
        <taxon>Carpediemonas-like organisms</taxon>
        <taxon>Aduncisulcus</taxon>
    </lineage>
</organism>
<gene>
    <name evidence="4" type="ORF">ADUPG1_012142</name>
</gene>
<feature type="region of interest" description="Disordered" evidence="1">
    <location>
        <begin position="242"/>
        <end position="280"/>
    </location>
</feature>
<feature type="domain" description="Reverse transcriptase" evidence="3">
    <location>
        <begin position="572"/>
        <end position="864"/>
    </location>
</feature>
<dbReference type="PROSITE" id="PS50011">
    <property type="entry name" value="PROTEIN_KINASE_DOM"/>
    <property type="match status" value="1"/>
</dbReference>